<name>M1WY41_PSEP2</name>
<evidence type="ECO:0000313" key="3">
    <source>
        <dbReference type="Proteomes" id="UP000011724"/>
    </source>
</evidence>
<evidence type="ECO:0000259" key="1">
    <source>
        <dbReference type="SMART" id="SM00382"/>
    </source>
</evidence>
<dbReference type="PANTHER" id="PTHR35894:SF1">
    <property type="entry name" value="PHOSPHORIBULOKINASE _ URIDINE KINASE FAMILY"/>
    <property type="match status" value="1"/>
</dbReference>
<proteinExistence type="predicted"/>
<dbReference type="Proteomes" id="UP000011724">
    <property type="component" value="Chromosome"/>
</dbReference>
<dbReference type="PATRIC" id="fig|879567.3.peg.3096"/>
<dbReference type="InterPro" id="IPR027417">
    <property type="entry name" value="P-loop_NTPase"/>
</dbReference>
<dbReference type="EMBL" id="FO203427">
    <property type="protein sequence ID" value="CCH50108.1"/>
    <property type="molecule type" value="Genomic_DNA"/>
</dbReference>
<dbReference type="RefSeq" id="WP_015416150.1">
    <property type="nucleotide sequence ID" value="NC_020409.1"/>
</dbReference>
<protein>
    <submittedName>
        <fullName evidence="2">Secretion ATPase, PEP-CTERM locus subfamily</fullName>
    </submittedName>
</protein>
<evidence type="ECO:0000313" key="2">
    <source>
        <dbReference type="EMBL" id="CCH50108.1"/>
    </source>
</evidence>
<dbReference type="AlphaFoldDB" id="M1WY41"/>
<gene>
    <name evidence="2" type="ordered locus">BN4_20046</name>
</gene>
<dbReference type="CDD" id="cd00009">
    <property type="entry name" value="AAA"/>
    <property type="match status" value="1"/>
</dbReference>
<reference evidence="3" key="2">
    <citation type="journal article" date="2013" name="Stand. Genomic Sci.">
        <title>Complete genome sequence of Desulfocapsa sulfexigens, a marine deltaproteobacterium specialized in disproportionating inorganic sulfur compounds.</title>
        <authorList>
            <person name="Finster K.W."/>
            <person name="Kjeldsen K.U."/>
            <person name="Kube M."/>
            <person name="Reinhardt R."/>
            <person name="Mussmann M."/>
            <person name="Amann R."/>
            <person name="Schreiber L."/>
        </authorList>
    </citation>
    <scope>NUCLEOTIDE SEQUENCE [LARGE SCALE GENOMIC DNA]</scope>
    <source>
        <strain evidence="3">DSM 10523 / SB164P1</strain>
    </source>
</reference>
<keyword evidence="3" id="KW-1185">Reference proteome</keyword>
<dbReference type="Pfam" id="PF13401">
    <property type="entry name" value="AAA_22"/>
    <property type="match status" value="1"/>
</dbReference>
<dbReference type="InterPro" id="IPR052026">
    <property type="entry name" value="ExeA_AAA_ATPase_DNA-bind"/>
</dbReference>
<reference evidence="2 3" key="1">
    <citation type="journal article" date="2013" name="PLoS ONE">
        <title>The first genomic and proteomic characterization of a deep-sea sulfate reducer: insights into the piezophilic lifestyle of Desulfovibrio piezophilus.</title>
        <authorList>
            <person name="Pradel N."/>
            <person name="Ji B."/>
            <person name="Gimenez G."/>
            <person name="Talla E."/>
            <person name="Lenoble P."/>
            <person name="Garel M."/>
            <person name="Tamburini C."/>
            <person name="Fourquet P."/>
            <person name="Lebrun R."/>
            <person name="Bertin P."/>
            <person name="Denis Y."/>
            <person name="Pophillat M."/>
            <person name="Barbe V."/>
            <person name="Ollivier B."/>
            <person name="Dolla A."/>
        </authorList>
    </citation>
    <scope>NUCLEOTIDE SEQUENCE [LARGE SCALE GENOMIC DNA]</scope>
    <source>
        <strain evidence="3">DSM 10523 / SB164P1</strain>
    </source>
</reference>
<dbReference type="eggNOG" id="COG3267">
    <property type="taxonomic scope" value="Bacteria"/>
</dbReference>
<accession>M1WY41</accession>
<sequence length="401" mass="44619">MFRSFYGLRDKPFDIIPNPGVLYESNKHRQALTYLQYGFTENIGFILFTGEIGTGKTTLLKYLLTQIASDVEVAVVFNTNVDAQELLRLILIELEVSGVSQDKSHNLDLLNQHLIDIFRQGRRCLLIIDEAQNLSHEALEEVRLLSNLQTETTPLLQIILAGQPELRDIISSPGLEQLAQRVAINYHLAPLSRKELGEYIEYRLQRAGAGSEPIFEAGAVDLLHEHTGGVPRAVNILCNAALVYGYADSLPTISREVIEQVVLDNIGITHHPKDSSRAAGTDKSQTAQHAVDEHMLGRVAHLESMVSKLTAQVNIQAGHIDGGIAAGNEKLVNSLTDLLDKERVRSERYFGRCIALFHKNKMLGKELEKHQRLGKTERLKTDEQTGSKQGLLNSLISFFTG</sequence>
<organism evidence="2 3">
    <name type="scientific">Pseudodesulfovibrio piezophilus (strain DSM 21447 / JCM 15486 / C1TLV30)</name>
    <name type="common">Desulfovibrio piezophilus</name>
    <dbReference type="NCBI Taxonomy" id="1322246"/>
    <lineage>
        <taxon>Bacteria</taxon>
        <taxon>Pseudomonadati</taxon>
        <taxon>Thermodesulfobacteriota</taxon>
        <taxon>Desulfovibrionia</taxon>
        <taxon>Desulfovibrionales</taxon>
        <taxon>Desulfovibrionaceae</taxon>
    </lineage>
</organism>
<feature type="domain" description="AAA+ ATPase" evidence="1">
    <location>
        <begin position="42"/>
        <end position="185"/>
    </location>
</feature>
<dbReference type="SUPFAM" id="SSF52540">
    <property type="entry name" value="P-loop containing nucleoside triphosphate hydrolases"/>
    <property type="match status" value="1"/>
</dbReference>
<dbReference type="Gene3D" id="3.40.50.300">
    <property type="entry name" value="P-loop containing nucleotide triphosphate hydrolases"/>
    <property type="match status" value="1"/>
</dbReference>
<dbReference type="BioCyc" id="DPIE1322246:BN4_RS14475-MONOMER"/>
<dbReference type="InterPro" id="IPR003593">
    <property type="entry name" value="AAA+_ATPase"/>
</dbReference>
<dbReference type="OrthoDB" id="9779230at2"/>
<dbReference type="SMART" id="SM00382">
    <property type="entry name" value="AAA"/>
    <property type="match status" value="1"/>
</dbReference>
<dbReference type="GO" id="GO:0016887">
    <property type="term" value="F:ATP hydrolysis activity"/>
    <property type="evidence" value="ECO:0007669"/>
    <property type="project" value="InterPro"/>
</dbReference>
<dbReference type="HOGENOM" id="CLU_024125_0_0_7"/>
<dbReference type="PANTHER" id="PTHR35894">
    <property type="entry name" value="GENERAL SECRETION PATHWAY PROTEIN A-RELATED"/>
    <property type="match status" value="1"/>
</dbReference>
<dbReference type="STRING" id="1322246.BN4_20046"/>
<dbReference type="KEGG" id="dpi:BN4_20046"/>
<dbReference type="InterPro" id="IPR049945">
    <property type="entry name" value="AAA_22"/>
</dbReference>